<comment type="catalytic activity">
    <reaction evidence="1">
        <text>ATP + protein L-histidine = ADP + protein N-phospho-L-histidine.</text>
        <dbReference type="EC" id="2.7.13.3"/>
    </reaction>
</comment>
<keyword evidence="18" id="KW-1185">Reference proteome</keyword>
<keyword evidence="13" id="KW-0675">Receptor</keyword>
<evidence type="ECO:0000256" key="12">
    <source>
        <dbReference type="ARBA" id="ARBA00022991"/>
    </source>
</evidence>
<evidence type="ECO:0000259" key="16">
    <source>
        <dbReference type="PROSITE" id="PS50113"/>
    </source>
</evidence>
<keyword evidence="8" id="KW-0808">Transferase</keyword>
<dbReference type="SMART" id="SM00911">
    <property type="entry name" value="HWE_HK"/>
    <property type="match status" value="1"/>
</dbReference>
<evidence type="ECO:0000256" key="11">
    <source>
        <dbReference type="ARBA" id="ARBA00022840"/>
    </source>
</evidence>
<evidence type="ECO:0000259" key="15">
    <source>
        <dbReference type="PROSITE" id="PS50112"/>
    </source>
</evidence>
<evidence type="ECO:0000256" key="1">
    <source>
        <dbReference type="ARBA" id="ARBA00000085"/>
    </source>
</evidence>
<evidence type="ECO:0000256" key="2">
    <source>
        <dbReference type="ARBA" id="ARBA00012438"/>
    </source>
</evidence>
<dbReference type="PROSITE" id="PS50113">
    <property type="entry name" value="PAC"/>
    <property type="match status" value="1"/>
</dbReference>
<dbReference type="OrthoDB" id="489241at2"/>
<dbReference type="NCBIfam" id="TIGR00229">
    <property type="entry name" value="sensory_box"/>
    <property type="match status" value="1"/>
</dbReference>
<sequence>MPDREPPYDQAARAFGEEPGTDGDEASARFGRGTGILFEQAMAQTRMAVCLSDPNAPDMPIVFANRAFRELTGYSDDEIIGRNCRFLQGEDTDPASVERIRRALKAENTAVVELLNYRKDGTPFWNALHLGPIYDPEGKLLYIFGSQWDVTEVHSARTEQRHADLMASELSHRIKNIFAVMAGIVNMVGRKFDARDVTDRIATAIHALGRAHEPTFGETATTGDIDIAPSIRAVLAPHGDGRVGATGPEVRTSPAIVSTLGLVLNELAANAVKHGALKVLDGRVDVTWGEQDGYLVVDWRETGGPAVQAAPGGNGTQIIDRLLAGMGSRIDRDWDPEGLHARILLQLPRQA</sequence>
<protein>
    <recommendedName>
        <fullName evidence="2">histidine kinase</fullName>
        <ecNumber evidence="2">2.7.13.3</ecNumber>
    </recommendedName>
</protein>
<dbReference type="RefSeq" id="WP_073326410.1">
    <property type="nucleotide sequence ID" value="NZ_FQYO01000001.1"/>
</dbReference>
<keyword evidence="11" id="KW-0067">ATP-binding</keyword>
<gene>
    <name evidence="17" type="ORF">SAMN05444417_0716</name>
</gene>
<dbReference type="Gene3D" id="3.30.565.10">
    <property type="entry name" value="Histidine kinase-like ATPase, C-terminal domain"/>
    <property type="match status" value="1"/>
</dbReference>
<evidence type="ECO:0000256" key="14">
    <source>
        <dbReference type="SAM" id="MobiDB-lite"/>
    </source>
</evidence>
<dbReference type="GO" id="GO:0004673">
    <property type="term" value="F:protein histidine kinase activity"/>
    <property type="evidence" value="ECO:0007669"/>
    <property type="project" value="UniProtKB-EC"/>
</dbReference>
<feature type="region of interest" description="Disordered" evidence="14">
    <location>
        <begin position="1"/>
        <end position="25"/>
    </location>
</feature>
<evidence type="ECO:0000256" key="10">
    <source>
        <dbReference type="ARBA" id="ARBA00022777"/>
    </source>
</evidence>
<dbReference type="InterPro" id="IPR035965">
    <property type="entry name" value="PAS-like_dom_sf"/>
</dbReference>
<keyword evidence="7" id="KW-0288">FMN</keyword>
<dbReference type="InterPro" id="IPR001610">
    <property type="entry name" value="PAC"/>
</dbReference>
<name>A0A1M6B0C6_9RHOB</name>
<organism evidence="17 18">
    <name type="scientific">Wenxinia saemankumensis</name>
    <dbReference type="NCBI Taxonomy" id="1447782"/>
    <lineage>
        <taxon>Bacteria</taxon>
        <taxon>Pseudomonadati</taxon>
        <taxon>Pseudomonadota</taxon>
        <taxon>Alphaproteobacteria</taxon>
        <taxon>Rhodobacterales</taxon>
        <taxon>Roseobacteraceae</taxon>
        <taxon>Wenxinia</taxon>
    </lineage>
</organism>
<dbReference type="STRING" id="1447782.SAMN05444417_0716"/>
<evidence type="ECO:0000256" key="3">
    <source>
        <dbReference type="ARBA" id="ARBA00022543"/>
    </source>
</evidence>
<dbReference type="EMBL" id="FQYO01000001">
    <property type="protein sequence ID" value="SHI42162.1"/>
    <property type="molecule type" value="Genomic_DNA"/>
</dbReference>
<evidence type="ECO:0000256" key="4">
    <source>
        <dbReference type="ARBA" id="ARBA00022553"/>
    </source>
</evidence>
<evidence type="ECO:0000256" key="5">
    <source>
        <dbReference type="ARBA" id="ARBA00022606"/>
    </source>
</evidence>
<dbReference type="CDD" id="cd16936">
    <property type="entry name" value="HATPase_RsbW-like"/>
    <property type="match status" value="1"/>
</dbReference>
<dbReference type="PANTHER" id="PTHR47429">
    <property type="entry name" value="PROTEIN TWIN LOV 1"/>
    <property type="match status" value="1"/>
</dbReference>
<dbReference type="NCBIfam" id="NF010077">
    <property type="entry name" value="PRK13559.1"/>
    <property type="match status" value="1"/>
</dbReference>
<evidence type="ECO:0000256" key="9">
    <source>
        <dbReference type="ARBA" id="ARBA00022741"/>
    </source>
</evidence>
<dbReference type="SUPFAM" id="SSF55785">
    <property type="entry name" value="PYP-like sensor domain (PAS domain)"/>
    <property type="match status" value="1"/>
</dbReference>
<dbReference type="InterPro" id="IPR000014">
    <property type="entry name" value="PAS"/>
</dbReference>
<dbReference type="EC" id="2.7.13.3" evidence="2"/>
<evidence type="ECO:0000256" key="8">
    <source>
        <dbReference type="ARBA" id="ARBA00022679"/>
    </source>
</evidence>
<dbReference type="InterPro" id="IPR036890">
    <property type="entry name" value="HATPase_C_sf"/>
</dbReference>
<evidence type="ECO:0000313" key="17">
    <source>
        <dbReference type="EMBL" id="SHI42162.1"/>
    </source>
</evidence>
<dbReference type="PANTHER" id="PTHR47429:SF2">
    <property type="entry name" value="PROTEIN TWIN LOV 1"/>
    <property type="match status" value="1"/>
</dbReference>
<evidence type="ECO:0000313" key="18">
    <source>
        <dbReference type="Proteomes" id="UP000184292"/>
    </source>
</evidence>
<dbReference type="SUPFAM" id="SSF55874">
    <property type="entry name" value="ATPase domain of HSP90 chaperone/DNA topoisomerase II/histidine kinase"/>
    <property type="match status" value="1"/>
</dbReference>
<dbReference type="SMART" id="SM00091">
    <property type="entry name" value="PAS"/>
    <property type="match status" value="1"/>
</dbReference>
<evidence type="ECO:0000256" key="6">
    <source>
        <dbReference type="ARBA" id="ARBA00022630"/>
    </source>
</evidence>
<evidence type="ECO:0000256" key="13">
    <source>
        <dbReference type="ARBA" id="ARBA00023170"/>
    </source>
</evidence>
<keyword evidence="5" id="KW-0716">Sensory transduction</keyword>
<dbReference type="AlphaFoldDB" id="A0A1M6B0C6"/>
<keyword evidence="4" id="KW-0597">Phosphoprotein</keyword>
<feature type="domain" description="PAS" evidence="15">
    <location>
        <begin position="61"/>
        <end position="107"/>
    </location>
</feature>
<evidence type="ECO:0000256" key="7">
    <source>
        <dbReference type="ARBA" id="ARBA00022643"/>
    </source>
</evidence>
<dbReference type="Pfam" id="PF13426">
    <property type="entry name" value="PAS_9"/>
    <property type="match status" value="1"/>
</dbReference>
<dbReference type="Pfam" id="PF07536">
    <property type="entry name" value="HWE_HK"/>
    <property type="match status" value="1"/>
</dbReference>
<accession>A0A1M6B0C6</accession>
<dbReference type="GO" id="GO:0005524">
    <property type="term" value="F:ATP binding"/>
    <property type="evidence" value="ECO:0007669"/>
    <property type="project" value="UniProtKB-KW"/>
</dbReference>
<keyword evidence="3" id="KW-0600">Photoreceptor protein</keyword>
<dbReference type="GO" id="GO:0009881">
    <property type="term" value="F:photoreceptor activity"/>
    <property type="evidence" value="ECO:0007669"/>
    <property type="project" value="UniProtKB-KW"/>
</dbReference>
<keyword evidence="9" id="KW-0547">Nucleotide-binding</keyword>
<dbReference type="InterPro" id="IPR000700">
    <property type="entry name" value="PAS-assoc_C"/>
</dbReference>
<dbReference type="SMART" id="SM00086">
    <property type="entry name" value="PAC"/>
    <property type="match status" value="1"/>
</dbReference>
<keyword evidence="6" id="KW-0285">Flavoprotein</keyword>
<dbReference type="Gene3D" id="3.30.450.20">
    <property type="entry name" value="PAS domain"/>
    <property type="match status" value="1"/>
</dbReference>
<keyword evidence="10" id="KW-0418">Kinase</keyword>
<feature type="domain" description="PAC" evidence="16">
    <location>
        <begin position="110"/>
        <end position="162"/>
    </location>
</feature>
<dbReference type="Proteomes" id="UP000184292">
    <property type="component" value="Unassembled WGS sequence"/>
</dbReference>
<reference evidence="17 18" key="1">
    <citation type="submission" date="2016-11" db="EMBL/GenBank/DDBJ databases">
        <authorList>
            <person name="Jaros S."/>
            <person name="Januszkiewicz K."/>
            <person name="Wedrychowicz H."/>
        </authorList>
    </citation>
    <scope>NUCLEOTIDE SEQUENCE [LARGE SCALE GENOMIC DNA]</scope>
    <source>
        <strain evidence="17 18">DSM 100565</strain>
    </source>
</reference>
<dbReference type="CDD" id="cd00130">
    <property type="entry name" value="PAS"/>
    <property type="match status" value="1"/>
</dbReference>
<keyword evidence="12" id="KW-0157">Chromophore</keyword>
<proteinExistence type="predicted"/>
<dbReference type="InterPro" id="IPR011102">
    <property type="entry name" value="Sig_transdc_His_kinase_HWE"/>
</dbReference>
<dbReference type="PROSITE" id="PS50112">
    <property type="entry name" value="PAS"/>
    <property type="match status" value="1"/>
</dbReference>